<dbReference type="AlphaFoldDB" id="A0A1H1RI22"/>
<name>A0A1H1RI22_9BRAD</name>
<evidence type="ECO:0000313" key="1">
    <source>
        <dbReference type="EMBL" id="SDS35355.1"/>
    </source>
</evidence>
<evidence type="ECO:0000313" key="2">
    <source>
        <dbReference type="Proteomes" id="UP000243904"/>
    </source>
</evidence>
<protein>
    <submittedName>
        <fullName evidence="1">Uncharacterized protein</fullName>
    </submittedName>
</protein>
<dbReference type="EMBL" id="LT629750">
    <property type="protein sequence ID" value="SDS35355.1"/>
    <property type="molecule type" value="Genomic_DNA"/>
</dbReference>
<keyword evidence="2" id="KW-1185">Reference proteome</keyword>
<proteinExistence type="predicted"/>
<organism evidence="1 2">
    <name type="scientific">Bradyrhizobium canariense</name>
    <dbReference type="NCBI Taxonomy" id="255045"/>
    <lineage>
        <taxon>Bacteria</taxon>
        <taxon>Pseudomonadati</taxon>
        <taxon>Pseudomonadota</taxon>
        <taxon>Alphaproteobacteria</taxon>
        <taxon>Hyphomicrobiales</taxon>
        <taxon>Nitrobacteraceae</taxon>
        <taxon>Bradyrhizobium</taxon>
    </lineage>
</organism>
<accession>A0A1H1RI22</accession>
<sequence>MAQRLQPWRSGDGERLWLSMLIDTMEKISCREVRATPCDRVVLSAVRAQLARPVSPYPYWRQHRTSDFSLRN</sequence>
<gene>
    <name evidence="1" type="ORF">SAMN05444158_1795</name>
</gene>
<reference evidence="2" key="1">
    <citation type="submission" date="2016-10" db="EMBL/GenBank/DDBJ databases">
        <authorList>
            <person name="Varghese N."/>
            <person name="Submissions S."/>
        </authorList>
    </citation>
    <scope>NUCLEOTIDE SEQUENCE [LARGE SCALE GENOMIC DNA]</scope>
    <source>
        <strain evidence="2">GAS369</strain>
    </source>
</reference>
<dbReference type="Proteomes" id="UP000243904">
    <property type="component" value="Chromosome I"/>
</dbReference>